<name>A0A2T8KV68_9POAL</name>
<dbReference type="EMBL" id="CM008046">
    <property type="protein sequence ID" value="PVH66068.1"/>
    <property type="molecule type" value="Genomic_DNA"/>
</dbReference>
<dbReference type="Proteomes" id="UP000243499">
    <property type="component" value="Chromosome 1"/>
</dbReference>
<gene>
    <name evidence="2" type="ORF">PAHAL_1G140900</name>
</gene>
<organism evidence="2">
    <name type="scientific">Panicum hallii</name>
    <dbReference type="NCBI Taxonomy" id="206008"/>
    <lineage>
        <taxon>Eukaryota</taxon>
        <taxon>Viridiplantae</taxon>
        <taxon>Streptophyta</taxon>
        <taxon>Embryophyta</taxon>
        <taxon>Tracheophyta</taxon>
        <taxon>Spermatophyta</taxon>
        <taxon>Magnoliopsida</taxon>
        <taxon>Liliopsida</taxon>
        <taxon>Poales</taxon>
        <taxon>Poaceae</taxon>
        <taxon>PACMAD clade</taxon>
        <taxon>Panicoideae</taxon>
        <taxon>Panicodae</taxon>
        <taxon>Paniceae</taxon>
        <taxon>Panicinae</taxon>
        <taxon>Panicum</taxon>
        <taxon>Panicum sect. Panicum</taxon>
    </lineage>
</organism>
<protein>
    <submittedName>
        <fullName evidence="2">Uncharacterized protein</fullName>
    </submittedName>
</protein>
<accession>A0A2T8KV68</accession>
<dbReference type="Gramene" id="PVH66068">
    <property type="protein sequence ID" value="PVH66068"/>
    <property type="gene ID" value="PAHAL_1G140900"/>
</dbReference>
<feature type="region of interest" description="Disordered" evidence="1">
    <location>
        <begin position="55"/>
        <end position="90"/>
    </location>
</feature>
<feature type="compositionally biased region" description="Basic residues" evidence="1">
    <location>
        <begin position="68"/>
        <end position="83"/>
    </location>
</feature>
<sequence>MHPPPIAPQPPFLRVRDPFPRFFSAARATSWEPTSFSSAAAQGAAHAATTATCSCPAAQRRDASTTHAVRRRPAPSVARRRAHPSMEQRL</sequence>
<evidence type="ECO:0000313" key="2">
    <source>
        <dbReference type="EMBL" id="PVH66068.1"/>
    </source>
</evidence>
<proteinExistence type="predicted"/>
<dbReference type="AlphaFoldDB" id="A0A2T8KV68"/>
<reference evidence="2" key="1">
    <citation type="submission" date="2018-04" db="EMBL/GenBank/DDBJ databases">
        <title>WGS assembly of Panicum hallii.</title>
        <authorList>
            <person name="Lovell J."/>
            <person name="Jenkins J."/>
            <person name="Lowry D."/>
            <person name="Mamidi S."/>
            <person name="Sreedasyam A."/>
            <person name="Weng X."/>
            <person name="Barry K."/>
            <person name="Bonette J."/>
            <person name="Campitelli B."/>
            <person name="Daum C."/>
            <person name="Gordon S."/>
            <person name="Gould B."/>
            <person name="Lipzen A."/>
            <person name="Macqueen A."/>
            <person name="Palacio-Mejia J."/>
            <person name="Plott C."/>
            <person name="Shakirov E."/>
            <person name="Shu S."/>
            <person name="Yoshinaga Y."/>
            <person name="Zane M."/>
            <person name="Rokhsar D."/>
            <person name="Grimwood J."/>
            <person name="Schmutz J."/>
            <person name="Juenger T."/>
        </authorList>
    </citation>
    <scope>NUCLEOTIDE SEQUENCE [LARGE SCALE GENOMIC DNA]</scope>
    <source>
        <strain evidence="2">FIL2</strain>
    </source>
</reference>
<evidence type="ECO:0000256" key="1">
    <source>
        <dbReference type="SAM" id="MobiDB-lite"/>
    </source>
</evidence>